<feature type="modified residue" description="4-aspartylphosphate" evidence="3">
    <location>
        <position position="51"/>
    </location>
</feature>
<reference evidence="6" key="1">
    <citation type="submission" date="2022-09" db="EMBL/GenBank/DDBJ databases">
        <title>Tahibacter sp. nov., isolated from a fresh water.</title>
        <authorList>
            <person name="Baek J.H."/>
            <person name="Lee J.K."/>
            <person name="Kim J.M."/>
            <person name="Jeon C.O."/>
        </authorList>
    </citation>
    <scope>NUCLEOTIDE SEQUENCE</scope>
    <source>
        <strain evidence="6">W38</strain>
    </source>
</reference>
<dbReference type="SUPFAM" id="SSF52172">
    <property type="entry name" value="CheY-like"/>
    <property type="match status" value="1"/>
</dbReference>
<proteinExistence type="predicted"/>
<evidence type="ECO:0000256" key="3">
    <source>
        <dbReference type="PROSITE-ProRule" id="PRU00169"/>
    </source>
</evidence>
<dbReference type="PANTHER" id="PTHR45138">
    <property type="entry name" value="REGULATORY COMPONENTS OF SENSORY TRANSDUCTION SYSTEM"/>
    <property type="match status" value="1"/>
</dbReference>
<dbReference type="Pfam" id="PF00072">
    <property type="entry name" value="Response_reg"/>
    <property type="match status" value="1"/>
</dbReference>
<evidence type="ECO:0000313" key="7">
    <source>
        <dbReference type="Proteomes" id="UP001064632"/>
    </source>
</evidence>
<dbReference type="InterPro" id="IPR001789">
    <property type="entry name" value="Sig_transdc_resp-reg_receiver"/>
</dbReference>
<comment type="catalytic activity">
    <reaction evidence="2">
        <text>2 GTP = 3',3'-c-di-GMP + 2 diphosphate</text>
        <dbReference type="Rhea" id="RHEA:24898"/>
        <dbReference type="ChEBI" id="CHEBI:33019"/>
        <dbReference type="ChEBI" id="CHEBI:37565"/>
        <dbReference type="ChEBI" id="CHEBI:58805"/>
        <dbReference type="EC" id="2.7.7.65"/>
    </reaction>
</comment>
<dbReference type="SMART" id="SM00267">
    <property type="entry name" value="GGDEF"/>
    <property type="match status" value="1"/>
</dbReference>
<dbReference type="InterPro" id="IPR043128">
    <property type="entry name" value="Rev_trsase/Diguanyl_cyclase"/>
</dbReference>
<dbReference type="Gene3D" id="3.40.50.2300">
    <property type="match status" value="1"/>
</dbReference>
<dbReference type="NCBIfam" id="TIGR00254">
    <property type="entry name" value="GGDEF"/>
    <property type="match status" value="1"/>
</dbReference>
<sequence length="300" mass="31995">MDILVADDDPGSRNVLATLLETMGHTVATVDDGTAALAALAKGRYPLLISDWLMPGLDGLSLCRAVRAQSGAPYTYIILITAMDGPANYLDGIDAGADDFIGKPVDPKYLIARLHVAERILSLHERLRNQATHDHLTGLLNRGAILEALDQEMQRAAREGHHLGVLMVDLDHFKPVNDAHGHPVGDTVLRETARRMQSSLRPYDRIGRYGGEEFLVVVPGEPPAVITEIAERIRLAVAADAVTTAVGDIAVTVSIGVATSNGSACEAGHLVGVADDALYRAKAAGRNRVEPCAPLQPDET</sequence>
<feature type="domain" description="GGDEF" evidence="5">
    <location>
        <begin position="161"/>
        <end position="294"/>
    </location>
</feature>
<dbReference type="CDD" id="cd01949">
    <property type="entry name" value="GGDEF"/>
    <property type="match status" value="1"/>
</dbReference>
<dbReference type="Pfam" id="PF00990">
    <property type="entry name" value="GGDEF"/>
    <property type="match status" value="1"/>
</dbReference>
<dbReference type="Proteomes" id="UP001064632">
    <property type="component" value="Chromosome"/>
</dbReference>
<accession>A0ABY6BLP3</accession>
<dbReference type="GO" id="GO:0052621">
    <property type="term" value="F:diguanylate cyclase activity"/>
    <property type="evidence" value="ECO:0007669"/>
    <property type="project" value="UniProtKB-EC"/>
</dbReference>
<dbReference type="CDD" id="cd17574">
    <property type="entry name" value="REC_OmpR"/>
    <property type="match status" value="1"/>
</dbReference>
<keyword evidence="7" id="KW-1185">Reference proteome</keyword>
<dbReference type="RefSeq" id="WP_261696917.1">
    <property type="nucleotide sequence ID" value="NZ_CP104694.1"/>
</dbReference>
<keyword evidence="6" id="KW-0808">Transferase</keyword>
<dbReference type="InterPro" id="IPR011006">
    <property type="entry name" value="CheY-like_superfamily"/>
</dbReference>
<dbReference type="PROSITE" id="PS50110">
    <property type="entry name" value="RESPONSE_REGULATORY"/>
    <property type="match status" value="1"/>
</dbReference>
<dbReference type="Gene3D" id="3.30.70.270">
    <property type="match status" value="1"/>
</dbReference>
<organism evidence="6 7">
    <name type="scientific">Tahibacter amnicola</name>
    <dbReference type="NCBI Taxonomy" id="2976241"/>
    <lineage>
        <taxon>Bacteria</taxon>
        <taxon>Pseudomonadati</taxon>
        <taxon>Pseudomonadota</taxon>
        <taxon>Gammaproteobacteria</taxon>
        <taxon>Lysobacterales</taxon>
        <taxon>Rhodanobacteraceae</taxon>
        <taxon>Tahibacter</taxon>
    </lineage>
</organism>
<dbReference type="InterPro" id="IPR029787">
    <property type="entry name" value="Nucleotide_cyclase"/>
</dbReference>
<dbReference type="SMART" id="SM00448">
    <property type="entry name" value="REC"/>
    <property type="match status" value="1"/>
</dbReference>
<dbReference type="InterPro" id="IPR050469">
    <property type="entry name" value="Diguanylate_Cyclase"/>
</dbReference>
<evidence type="ECO:0000256" key="2">
    <source>
        <dbReference type="ARBA" id="ARBA00034247"/>
    </source>
</evidence>
<dbReference type="PANTHER" id="PTHR45138:SF9">
    <property type="entry name" value="DIGUANYLATE CYCLASE DGCM-RELATED"/>
    <property type="match status" value="1"/>
</dbReference>
<keyword evidence="6" id="KW-0548">Nucleotidyltransferase</keyword>
<feature type="domain" description="Response regulatory" evidence="4">
    <location>
        <begin position="2"/>
        <end position="118"/>
    </location>
</feature>
<dbReference type="InterPro" id="IPR000160">
    <property type="entry name" value="GGDEF_dom"/>
</dbReference>
<gene>
    <name evidence="6" type="ORF">N4264_10160</name>
</gene>
<evidence type="ECO:0000256" key="1">
    <source>
        <dbReference type="ARBA" id="ARBA00012528"/>
    </source>
</evidence>
<evidence type="ECO:0000259" key="4">
    <source>
        <dbReference type="PROSITE" id="PS50110"/>
    </source>
</evidence>
<name>A0ABY6BLP3_9GAMM</name>
<dbReference type="EC" id="2.7.7.65" evidence="1"/>
<dbReference type="SUPFAM" id="SSF55073">
    <property type="entry name" value="Nucleotide cyclase"/>
    <property type="match status" value="1"/>
</dbReference>
<dbReference type="EMBL" id="CP104694">
    <property type="protein sequence ID" value="UXI69965.1"/>
    <property type="molecule type" value="Genomic_DNA"/>
</dbReference>
<keyword evidence="3" id="KW-0597">Phosphoprotein</keyword>
<evidence type="ECO:0000259" key="5">
    <source>
        <dbReference type="PROSITE" id="PS50887"/>
    </source>
</evidence>
<evidence type="ECO:0000313" key="6">
    <source>
        <dbReference type="EMBL" id="UXI69965.1"/>
    </source>
</evidence>
<dbReference type="PROSITE" id="PS50887">
    <property type="entry name" value="GGDEF"/>
    <property type="match status" value="1"/>
</dbReference>
<protein>
    <recommendedName>
        <fullName evidence="1">diguanylate cyclase</fullName>
        <ecNumber evidence="1">2.7.7.65</ecNumber>
    </recommendedName>
</protein>